<evidence type="ECO:0000256" key="10">
    <source>
        <dbReference type="RuleBase" id="RU000461"/>
    </source>
</evidence>
<evidence type="ECO:0000313" key="12">
    <source>
        <dbReference type="Proteomes" id="UP001201163"/>
    </source>
</evidence>
<dbReference type="InterPro" id="IPR050364">
    <property type="entry name" value="Cytochrome_P450_fung"/>
</dbReference>
<keyword evidence="12" id="KW-1185">Reference proteome</keyword>
<evidence type="ECO:0000256" key="3">
    <source>
        <dbReference type="ARBA" id="ARBA00010617"/>
    </source>
</evidence>
<dbReference type="GO" id="GO:0020037">
    <property type="term" value="F:heme binding"/>
    <property type="evidence" value="ECO:0007669"/>
    <property type="project" value="InterPro"/>
</dbReference>
<dbReference type="SUPFAM" id="SSF48264">
    <property type="entry name" value="Cytochrome P450"/>
    <property type="match status" value="1"/>
</dbReference>
<evidence type="ECO:0000256" key="5">
    <source>
        <dbReference type="ARBA" id="ARBA00022723"/>
    </source>
</evidence>
<dbReference type="InterPro" id="IPR017972">
    <property type="entry name" value="Cyt_P450_CS"/>
</dbReference>
<dbReference type="GO" id="GO:0016705">
    <property type="term" value="F:oxidoreductase activity, acting on paired donors, with incorporation or reduction of molecular oxygen"/>
    <property type="evidence" value="ECO:0007669"/>
    <property type="project" value="InterPro"/>
</dbReference>
<dbReference type="PROSITE" id="PS00086">
    <property type="entry name" value="CYTOCHROME_P450"/>
    <property type="match status" value="1"/>
</dbReference>
<dbReference type="Gene3D" id="1.10.630.10">
    <property type="entry name" value="Cytochrome P450"/>
    <property type="match status" value="1"/>
</dbReference>
<dbReference type="PANTHER" id="PTHR46300:SF7">
    <property type="entry name" value="P450, PUTATIVE (EUROFUNG)-RELATED"/>
    <property type="match status" value="1"/>
</dbReference>
<organism evidence="11 12">
    <name type="scientific">Lactarius akahatsu</name>
    <dbReference type="NCBI Taxonomy" id="416441"/>
    <lineage>
        <taxon>Eukaryota</taxon>
        <taxon>Fungi</taxon>
        <taxon>Dikarya</taxon>
        <taxon>Basidiomycota</taxon>
        <taxon>Agaricomycotina</taxon>
        <taxon>Agaricomycetes</taxon>
        <taxon>Russulales</taxon>
        <taxon>Russulaceae</taxon>
        <taxon>Lactarius</taxon>
    </lineage>
</organism>
<dbReference type="GO" id="GO:0005506">
    <property type="term" value="F:iron ion binding"/>
    <property type="evidence" value="ECO:0007669"/>
    <property type="project" value="InterPro"/>
</dbReference>
<dbReference type="PRINTS" id="PR00463">
    <property type="entry name" value="EP450I"/>
</dbReference>
<feature type="binding site" description="axial binding residue" evidence="9">
    <location>
        <position position="436"/>
    </location>
    <ligand>
        <name>heme</name>
        <dbReference type="ChEBI" id="CHEBI:30413"/>
    </ligand>
    <ligandPart>
        <name>Fe</name>
        <dbReference type="ChEBI" id="CHEBI:18248"/>
    </ligandPart>
</feature>
<evidence type="ECO:0000256" key="8">
    <source>
        <dbReference type="ARBA" id="ARBA00023033"/>
    </source>
</evidence>
<keyword evidence="5 9" id="KW-0479">Metal-binding</keyword>
<keyword evidence="4 9" id="KW-0349">Heme</keyword>
<dbReference type="Proteomes" id="UP001201163">
    <property type="component" value="Unassembled WGS sequence"/>
</dbReference>
<dbReference type="PANTHER" id="PTHR46300">
    <property type="entry name" value="P450, PUTATIVE (EUROFUNG)-RELATED-RELATED"/>
    <property type="match status" value="1"/>
</dbReference>
<accession>A0AAD4LFV9</accession>
<evidence type="ECO:0000256" key="9">
    <source>
        <dbReference type="PIRSR" id="PIRSR602401-1"/>
    </source>
</evidence>
<evidence type="ECO:0000256" key="2">
    <source>
        <dbReference type="ARBA" id="ARBA00005179"/>
    </source>
</evidence>
<keyword evidence="7 9" id="KW-0408">Iron</keyword>
<comment type="caution">
    <text evidence="11">The sequence shown here is derived from an EMBL/GenBank/DDBJ whole genome shotgun (WGS) entry which is preliminary data.</text>
</comment>
<evidence type="ECO:0000256" key="4">
    <source>
        <dbReference type="ARBA" id="ARBA00022617"/>
    </source>
</evidence>
<gene>
    <name evidence="11" type="ORF">EDB92DRAFT_776366</name>
</gene>
<comment type="pathway">
    <text evidence="2">Secondary metabolite biosynthesis.</text>
</comment>
<evidence type="ECO:0000313" key="11">
    <source>
        <dbReference type="EMBL" id="KAH8990231.1"/>
    </source>
</evidence>
<dbReference type="EMBL" id="JAKELL010000031">
    <property type="protein sequence ID" value="KAH8990231.1"/>
    <property type="molecule type" value="Genomic_DNA"/>
</dbReference>
<name>A0AAD4LFV9_9AGAM</name>
<dbReference type="CDD" id="cd11065">
    <property type="entry name" value="CYP64-like"/>
    <property type="match status" value="1"/>
</dbReference>
<sequence>MSFTYSQLFAASLVSVIVYRLFQRRRRPPLPFPPGPKGLPLIGNLRDLPTQYQWLNYEKLGQEIGSDIVHLKFLGTHLVVLNSEKAANDLLEKRSSIYSDRPQLKALTELLDAGSWVLSLFPYGTKWRTWHKAFYAHLQPSVVHRYHAIETKANQQLLCNLLDTPQEFLKHLRQMVGQTSLSIAYGIDVDPRDDPNIALADEALQGIYVAQNKGRIFNYVPFFIHFPWWFPGAGFKKDAETHKRKLNQCRDEPYKAVKRALEENRATPSIAASMTIDLSEKSTQEETFMARALPSNIYAGSIDTTATAVQSFVLAMVLYPEAQKRAQEEIDSVLGHGHLPGFGDEDALPYLKAVLYELLRWGPPGPLGIPRRLTEDDVYNGYFFPAGCLVISNVWAILHDPATYSEPSKFKPERFLDSTARAQFPEAAFGFGRRKCPGRALAWDVVWLAIARMLAVFEFLPAKDADGRPAPPAQEFTSQFSSGPMPFECIIRPRSSTAREAVLALHLD</sequence>
<proteinExistence type="inferred from homology"/>
<dbReference type="InterPro" id="IPR036396">
    <property type="entry name" value="Cyt_P450_sf"/>
</dbReference>
<dbReference type="Pfam" id="PF00067">
    <property type="entry name" value="p450"/>
    <property type="match status" value="1"/>
</dbReference>
<evidence type="ECO:0000256" key="6">
    <source>
        <dbReference type="ARBA" id="ARBA00023002"/>
    </source>
</evidence>
<dbReference type="InterPro" id="IPR001128">
    <property type="entry name" value="Cyt_P450"/>
</dbReference>
<comment type="cofactor">
    <cofactor evidence="1 9">
        <name>heme</name>
        <dbReference type="ChEBI" id="CHEBI:30413"/>
    </cofactor>
</comment>
<keyword evidence="6 10" id="KW-0560">Oxidoreductase</keyword>
<dbReference type="InterPro" id="IPR002401">
    <property type="entry name" value="Cyt_P450_E_grp-I"/>
</dbReference>
<reference evidence="11" key="1">
    <citation type="submission" date="2022-01" db="EMBL/GenBank/DDBJ databases">
        <title>Comparative genomics reveals a dynamic genome evolution in the ectomycorrhizal milk-cap (Lactarius) mushrooms.</title>
        <authorList>
            <consortium name="DOE Joint Genome Institute"/>
            <person name="Lebreton A."/>
            <person name="Tang N."/>
            <person name="Kuo A."/>
            <person name="LaButti K."/>
            <person name="Drula E."/>
            <person name="Barry K."/>
            <person name="Clum A."/>
            <person name="Lipzen A."/>
            <person name="Mousain D."/>
            <person name="Ng V."/>
            <person name="Wang R."/>
            <person name="Wang X."/>
            <person name="Dai Y."/>
            <person name="Henrissat B."/>
            <person name="Grigoriev I.V."/>
            <person name="Guerin-Laguette A."/>
            <person name="Yu F."/>
            <person name="Martin F.M."/>
        </authorList>
    </citation>
    <scope>NUCLEOTIDE SEQUENCE</scope>
    <source>
        <strain evidence="11">QP</strain>
    </source>
</reference>
<dbReference type="GO" id="GO:0004497">
    <property type="term" value="F:monooxygenase activity"/>
    <property type="evidence" value="ECO:0007669"/>
    <property type="project" value="UniProtKB-KW"/>
</dbReference>
<comment type="similarity">
    <text evidence="3 10">Belongs to the cytochrome P450 family.</text>
</comment>
<protein>
    <submittedName>
        <fullName evidence="11">Cytochrome P450</fullName>
    </submittedName>
</protein>
<evidence type="ECO:0000256" key="1">
    <source>
        <dbReference type="ARBA" id="ARBA00001971"/>
    </source>
</evidence>
<keyword evidence="8 10" id="KW-0503">Monooxygenase</keyword>
<evidence type="ECO:0000256" key="7">
    <source>
        <dbReference type="ARBA" id="ARBA00023004"/>
    </source>
</evidence>
<dbReference type="AlphaFoldDB" id="A0AAD4LFV9"/>